<dbReference type="InterPro" id="IPR000600">
    <property type="entry name" value="ROK"/>
</dbReference>
<evidence type="ECO:0000256" key="3">
    <source>
        <dbReference type="ARBA" id="ARBA00022629"/>
    </source>
</evidence>
<gene>
    <name evidence="4" type="ORF">FM121_14255</name>
</gene>
<dbReference type="InterPro" id="IPR036390">
    <property type="entry name" value="WH_DNA-bd_sf"/>
</dbReference>
<proteinExistence type="inferred from homology"/>
<dbReference type="InterPro" id="IPR036388">
    <property type="entry name" value="WH-like_DNA-bd_sf"/>
</dbReference>
<dbReference type="Gene3D" id="3.30.420.40">
    <property type="match status" value="1"/>
</dbReference>
<dbReference type="PANTHER" id="PTHR18964">
    <property type="entry name" value="ROK (REPRESSOR, ORF, KINASE) FAMILY"/>
    <property type="match status" value="1"/>
</dbReference>
<keyword evidence="3" id="KW-0859">Xylose metabolism</keyword>
<protein>
    <submittedName>
        <fullName evidence="4">N-acetylglucosamine kinase bacterial type predicted homolog / Transcriptional regulator</fullName>
        <ecNumber evidence="4">2.7.1.59</ecNumber>
    </submittedName>
</protein>
<dbReference type="SUPFAM" id="SSF53067">
    <property type="entry name" value="Actin-like ATPase domain"/>
    <property type="match status" value="1"/>
</dbReference>
<keyword evidence="5" id="KW-1185">Reference proteome</keyword>
<evidence type="ECO:0000313" key="5">
    <source>
        <dbReference type="Proteomes" id="UP000195918"/>
    </source>
</evidence>
<reference evidence="5" key="1">
    <citation type="submission" date="2017-02" db="EMBL/GenBank/DDBJ databases">
        <authorList>
            <person name="Dridi B."/>
        </authorList>
    </citation>
    <scope>NUCLEOTIDE SEQUENCE [LARGE SCALE GENOMIC DNA]</scope>
    <source>
        <strain evidence="5">bH819</strain>
    </source>
</reference>
<dbReference type="EC" id="2.7.1.59" evidence="4"/>
<dbReference type="PANTHER" id="PTHR18964:SF149">
    <property type="entry name" value="BIFUNCTIONAL UDP-N-ACETYLGLUCOSAMINE 2-EPIMERASE_N-ACETYLMANNOSAMINE KINASE"/>
    <property type="match status" value="1"/>
</dbReference>
<dbReference type="EMBL" id="FWFD01000022">
    <property type="protein sequence ID" value="SLM87259.1"/>
    <property type="molecule type" value="Genomic_DNA"/>
</dbReference>
<dbReference type="RefSeq" id="WP_086952875.1">
    <property type="nucleotide sequence ID" value="NZ_FWFD01000022.1"/>
</dbReference>
<comment type="similarity">
    <text evidence="2">Belongs to the ROK (NagC/XylR) family.</text>
</comment>
<dbReference type="GO" id="GO:0042732">
    <property type="term" value="P:D-xylose metabolic process"/>
    <property type="evidence" value="ECO:0007669"/>
    <property type="project" value="UniProtKB-KW"/>
</dbReference>
<evidence type="ECO:0000256" key="1">
    <source>
        <dbReference type="ARBA" id="ARBA00002486"/>
    </source>
</evidence>
<dbReference type="InterPro" id="IPR043129">
    <property type="entry name" value="ATPase_NBD"/>
</dbReference>
<keyword evidence="4" id="KW-0418">Kinase</keyword>
<dbReference type="SUPFAM" id="SSF46785">
    <property type="entry name" value="Winged helix' DNA-binding domain"/>
    <property type="match status" value="1"/>
</dbReference>
<sequence length="336" mass="38492">MEPSKPQMVKQNNLAYLLQLIKQNGPIPKRMLAELSGLSVVTINKLIPDLLDKKMITAFSHDVITGGRHAVSYIFNEKKSLLLIVKMVEKDKGIMHFFYYVCDLYGKVIKEDEMSSQNLEWEEFLKTIEIWNKIYPEIETIVLGIPGVETNGVIKLVDFPMLKNRKLKEELTDRFNCRIQIENDVNAAVLGYAEKCDNEAVVSGIYYPNGFPPGGGISIQKKLLKGKNNLVGEVVWLPLGEDWSIDNIAKVNLKSHLEKIIKSFISLYDPHEIVVYATHERIRQELINEVCAKLEEQSPVFELPRIKLSRNFNEDYLLGLITIGIREMDELMKLKL</sequence>
<dbReference type="Gene3D" id="1.10.10.10">
    <property type="entry name" value="Winged helix-like DNA-binding domain superfamily/Winged helix DNA-binding domain"/>
    <property type="match status" value="1"/>
</dbReference>
<evidence type="ECO:0000256" key="2">
    <source>
        <dbReference type="ARBA" id="ARBA00006479"/>
    </source>
</evidence>
<dbReference type="Pfam" id="PF00480">
    <property type="entry name" value="ROK"/>
    <property type="match status" value="1"/>
</dbReference>
<dbReference type="OrthoDB" id="6501901at2"/>
<dbReference type="GO" id="GO:0045127">
    <property type="term" value="F:N-acetylglucosamine kinase activity"/>
    <property type="evidence" value="ECO:0007669"/>
    <property type="project" value="UniProtKB-EC"/>
</dbReference>
<dbReference type="AlphaFoldDB" id="A0A1X6WSN5"/>
<accession>A0A1X6WSN5</accession>
<keyword evidence="4" id="KW-0808">Transferase</keyword>
<organism evidence="4 5">
    <name type="scientific">Vagococcus fluvialis bH819</name>
    <dbReference type="NCBI Taxonomy" id="1255619"/>
    <lineage>
        <taxon>Bacteria</taxon>
        <taxon>Bacillati</taxon>
        <taxon>Bacillota</taxon>
        <taxon>Bacilli</taxon>
        <taxon>Lactobacillales</taxon>
        <taxon>Enterococcaceae</taxon>
        <taxon>Vagococcus</taxon>
    </lineage>
</organism>
<evidence type="ECO:0000313" key="4">
    <source>
        <dbReference type="EMBL" id="SLM87259.1"/>
    </source>
</evidence>
<name>A0A1X6WSN5_9ENTE</name>
<dbReference type="Proteomes" id="UP000195918">
    <property type="component" value="Unassembled WGS sequence"/>
</dbReference>
<keyword evidence="3" id="KW-0119">Carbohydrate metabolism</keyword>
<comment type="function">
    <text evidence="1">Transcriptional repressor of xylose-utilizing enzymes.</text>
</comment>